<evidence type="ECO:0000256" key="3">
    <source>
        <dbReference type="ARBA" id="ARBA00022771"/>
    </source>
</evidence>
<dbReference type="GO" id="GO:0000981">
    <property type="term" value="F:DNA-binding transcription factor activity, RNA polymerase II-specific"/>
    <property type="evidence" value="ECO:0007669"/>
    <property type="project" value="TreeGrafter"/>
</dbReference>
<feature type="domain" description="C2H2-type" evidence="7">
    <location>
        <begin position="36"/>
        <end position="63"/>
    </location>
</feature>
<dbReference type="PANTHER" id="PTHR24408:SF58">
    <property type="entry name" value="TRANSCRIPTION FACTOR (TFIIIA), PUTATIVE (AFU_ORTHOLOGUE AFUA_1G05150)-RELATED"/>
    <property type="match status" value="1"/>
</dbReference>
<dbReference type="InterPro" id="IPR013087">
    <property type="entry name" value="Znf_C2H2_type"/>
</dbReference>
<proteinExistence type="predicted"/>
<feature type="domain" description="C2H2-type" evidence="7">
    <location>
        <begin position="296"/>
        <end position="323"/>
    </location>
</feature>
<dbReference type="PANTHER" id="PTHR24408">
    <property type="entry name" value="ZINC FINGER PROTEIN"/>
    <property type="match status" value="1"/>
</dbReference>
<dbReference type="GO" id="GO:0008270">
    <property type="term" value="F:zinc ion binding"/>
    <property type="evidence" value="ECO:0007669"/>
    <property type="project" value="UniProtKB-KW"/>
</dbReference>
<evidence type="ECO:0000313" key="8">
    <source>
        <dbReference type="EMBL" id="KAK3915516.1"/>
    </source>
</evidence>
<keyword evidence="9" id="KW-1185">Reference proteome</keyword>
<organism evidence="8 9">
    <name type="scientific">Frankliniella fusca</name>
    <dbReference type="NCBI Taxonomy" id="407009"/>
    <lineage>
        <taxon>Eukaryota</taxon>
        <taxon>Metazoa</taxon>
        <taxon>Ecdysozoa</taxon>
        <taxon>Arthropoda</taxon>
        <taxon>Hexapoda</taxon>
        <taxon>Insecta</taxon>
        <taxon>Pterygota</taxon>
        <taxon>Neoptera</taxon>
        <taxon>Paraneoptera</taxon>
        <taxon>Thysanoptera</taxon>
        <taxon>Terebrantia</taxon>
        <taxon>Thripoidea</taxon>
        <taxon>Thripidae</taxon>
        <taxon>Frankliniella</taxon>
    </lineage>
</organism>
<dbReference type="EMBL" id="JAHWGI010000440">
    <property type="protein sequence ID" value="KAK3915516.1"/>
    <property type="molecule type" value="Genomic_DNA"/>
</dbReference>
<dbReference type="InterPro" id="IPR036236">
    <property type="entry name" value="Znf_C2H2_sf"/>
</dbReference>
<accession>A0AAE1LCZ3</accession>
<keyword evidence="2" id="KW-0677">Repeat</keyword>
<dbReference type="Proteomes" id="UP001219518">
    <property type="component" value="Unassembled WGS sequence"/>
</dbReference>
<dbReference type="SUPFAM" id="SSF57667">
    <property type="entry name" value="beta-beta-alpha zinc fingers"/>
    <property type="match status" value="4"/>
</dbReference>
<feature type="domain" description="C2H2-type" evidence="7">
    <location>
        <begin position="164"/>
        <end position="192"/>
    </location>
</feature>
<evidence type="ECO:0000256" key="5">
    <source>
        <dbReference type="PROSITE-ProRule" id="PRU00042"/>
    </source>
</evidence>
<reference evidence="8" key="2">
    <citation type="journal article" date="2023" name="BMC Genomics">
        <title>Pest status, molecular evolution, and epigenetic factors derived from the genome assembly of Frankliniella fusca, a thysanopteran phytovirus vector.</title>
        <authorList>
            <person name="Catto M.A."/>
            <person name="Labadie P.E."/>
            <person name="Jacobson A.L."/>
            <person name="Kennedy G.G."/>
            <person name="Srinivasan R."/>
            <person name="Hunt B.G."/>
        </authorList>
    </citation>
    <scope>NUCLEOTIDE SEQUENCE</scope>
    <source>
        <strain evidence="8">PL_HMW_Pooled</strain>
    </source>
</reference>
<dbReference type="PROSITE" id="PS50157">
    <property type="entry name" value="ZINC_FINGER_C2H2_2"/>
    <property type="match status" value="6"/>
</dbReference>
<feature type="domain" description="C2H2-type" evidence="7">
    <location>
        <begin position="226"/>
        <end position="253"/>
    </location>
</feature>
<feature type="compositionally biased region" description="Low complexity" evidence="6">
    <location>
        <begin position="355"/>
        <end position="366"/>
    </location>
</feature>
<evidence type="ECO:0000256" key="4">
    <source>
        <dbReference type="ARBA" id="ARBA00022833"/>
    </source>
</evidence>
<dbReference type="PROSITE" id="PS00028">
    <property type="entry name" value="ZINC_FINGER_C2H2_1"/>
    <property type="match status" value="2"/>
</dbReference>
<protein>
    <submittedName>
        <fullName evidence="8">Zinc finger protein 875</fullName>
    </submittedName>
</protein>
<sequence length="378" mass="42954">MCVFSLLSDAVDPGSSDPLGPDVILVEGERGSEHRYRCQQCGKVYVWAKGLRDHQRYECGKEPQHQCPACPLRFKLSSNMRRHLRRQHNMEVPKGHRGHPGGTRSKRIAAAKGILLGPRSCGSSGSRPRPAEPLFCCDVCGKSYLWEASLKGHQRYECGKAPHHACAYCDLKFKLRGNLKRHLRRSHNKCRIAGWSLTDGLDTYASVHAQQYADPLAGYGPARGGFVCPTCNKSYAHRSSLSHHTRFECGKEPQFKCPHCPHRCKRRGSVWPQLHQFSAAYGGQTWPSRRPQRKGFQCKDCGKVYSHQPSLCKHRRFECGKEPQFHCPYCPHRTKHKHALQSHMKSQHEWRQDATSSTTSTTPSLTLPEFQQDSFQFP</sequence>
<gene>
    <name evidence="8" type="ORF">KUF71_005823</name>
</gene>
<dbReference type="GO" id="GO:0043565">
    <property type="term" value="F:sequence-specific DNA binding"/>
    <property type="evidence" value="ECO:0007669"/>
    <property type="project" value="TreeGrafter"/>
</dbReference>
<dbReference type="SMART" id="SM00355">
    <property type="entry name" value="ZnF_C2H2"/>
    <property type="match status" value="7"/>
</dbReference>
<keyword evidence="1" id="KW-0479">Metal-binding</keyword>
<evidence type="ECO:0000313" key="9">
    <source>
        <dbReference type="Proteomes" id="UP001219518"/>
    </source>
</evidence>
<comment type="caution">
    <text evidence="8">The sequence shown here is derived from an EMBL/GenBank/DDBJ whole genome shotgun (WGS) entry which is preliminary data.</text>
</comment>
<evidence type="ECO:0000256" key="6">
    <source>
        <dbReference type="SAM" id="MobiDB-lite"/>
    </source>
</evidence>
<dbReference type="Gene3D" id="3.30.160.60">
    <property type="entry name" value="Classic Zinc Finger"/>
    <property type="match status" value="4"/>
</dbReference>
<evidence type="ECO:0000259" key="7">
    <source>
        <dbReference type="PROSITE" id="PS50157"/>
    </source>
</evidence>
<evidence type="ECO:0000256" key="2">
    <source>
        <dbReference type="ARBA" id="ARBA00022737"/>
    </source>
</evidence>
<reference evidence="8" key="1">
    <citation type="submission" date="2021-07" db="EMBL/GenBank/DDBJ databases">
        <authorList>
            <person name="Catto M.A."/>
            <person name="Jacobson A."/>
            <person name="Kennedy G."/>
            <person name="Labadie P."/>
            <person name="Hunt B.G."/>
            <person name="Srinivasan R."/>
        </authorList>
    </citation>
    <scope>NUCLEOTIDE SEQUENCE</scope>
    <source>
        <strain evidence="8">PL_HMW_Pooled</strain>
        <tissue evidence="8">Head</tissue>
    </source>
</reference>
<dbReference type="GO" id="GO:0005634">
    <property type="term" value="C:nucleus"/>
    <property type="evidence" value="ECO:0007669"/>
    <property type="project" value="TreeGrafter"/>
</dbReference>
<feature type="region of interest" description="Disordered" evidence="6">
    <location>
        <begin position="340"/>
        <end position="366"/>
    </location>
</feature>
<evidence type="ECO:0000256" key="1">
    <source>
        <dbReference type="ARBA" id="ARBA00022723"/>
    </source>
</evidence>
<dbReference type="AlphaFoldDB" id="A0AAE1LCZ3"/>
<name>A0AAE1LCZ3_9NEOP</name>
<keyword evidence="3 5" id="KW-0863">Zinc-finger</keyword>
<keyword evidence="4" id="KW-0862">Zinc</keyword>
<feature type="domain" description="C2H2-type" evidence="7">
    <location>
        <begin position="135"/>
        <end position="162"/>
    </location>
</feature>
<feature type="domain" description="C2H2-type" evidence="7">
    <location>
        <begin position="65"/>
        <end position="93"/>
    </location>
</feature>
<dbReference type="Pfam" id="PF00096">
    <property type="entry name" value="zf-C2H2"/>
    <property type="match status" value="4"/>
</dbReference>